<dbReference type="Proteomes" id="UP000238479">
    <property type="component" value="Chromosome 2"/>
</dbReference>
<protein>
    <submittedName>
        <fullName evidence="2">Uncharacterized protein</fullName>
    </submittedName>
</protein>
<sequence>MLPRSDGEPITIPESSKLTAPLPTNVPDETLLVFPVIRGPNTTAAQMFFLANRPDDQPTVHPANPHGDWAFHALTRGSPPVNHRRQPPSYAEVRDNTSFVDVLRNMNEEFGVNISSMHDSLPLHAQGPEIVLPNPETSTTDMPLVVAPEDPELLAIVPPPPDGVHNALVAAHPVDDDQDAFAGDMAAEDGQEDDAYLDDDVDLNEDVDIEEEDMAPGFEKSIQINDSWLML</sequence>
<evidence type="ECO:0000256" key="1">
    <source>
        <dbReference type="SAM" id="MobiDB-lite"/>
    </source>
</evidence>
<keyword evidence="3" id="KW-1185">Reference proteome</keyword>
<proteinExistence type="predicted"/>
<dbReference type="AlphaFoldDB" id="A0A2P6RVV2"/>
<dbReference type="Gramene" id="PRQ50554">
    <property type="protein sequence ID" value="PRQ50554"/>
    <property type="gene ID" value="RchiOBHm_Chr2g0134511"/>
</dbReference>
<reference evidence="2 3" key="1">
    <citation type="journal article" date="2018" name="Nat. Genet.">
        <title>The Rosa genome provides new insights in the design of modern roses.</title>
        <authorList>
            <person name="Bendahmane M."/>
        </authorList>
    </citation>
    <scope>NUCLEOTIDE SEQUENCE [LARGE SCALE GENOMIC DNA]</scope>
    <source>
        <strain evidence="3">cv. Old Blush</strain>
    </source>
</reference>
<evidence type="ECO:0000313" key="2">
    <source>
        <dbReference type="EMBL" id="PRQ50554.1"/>
    </source>
</evidence>
<name>A0A2P6RVV2_ROSCH</name>
<organism evidence="2 3">
    <name type="scientific">Rosa chinensis</name>
    <name type="common">China rose</name>
    <dbReference type="NCBI Taxonomy" id="74649"/>
    <lineage>
        <taxon>Eukaryota</taxon>
        <taxon>Viridiplantae</taxon>
        <taxon>Streptophyta</taxon>
        <taxon>Embryophyta</taxon>
        <taxon>Tracheophyta</taxon>
        <taxon>Spermatophyta</taxon>
        <taxon>Magnoliopsida</taxon>
        <taxon>eudicotyledons</taxon>
        <taxon>Gunneridae</taxon>
        <taxon>Pentapetalae</taxon>
        <taxon>rosids</taxon>
        <taxon>fabids</taxon>
        <taxon>Rosales</taxon>
        <taxon>Rosaceae</taxon>
        <taxon>Rosoideae</taxon>
        <taxon>Rosoideae incertae sedis</taxon>
        <taxon>Rosa</taxon>
    </lineage>
</organism>
<comment type="caution">
    <text evidence="2">The sequence shown here is derived from an EMBL/GenBank/DDBJ whole genome shotgun (WGS) entry which is preliminary data.</text>
</comment>
<feature type="region of interest" description="Disordered" evidence="1">
    <location>
        <begin position="1"/>
        <end position="23"/>
    </location>
</feature>
<evidence type="ECO:0000313" key="3">
    <source>
        <dbReference type="Proteomes" id="UP000238479"/>
    </source>
</evidence>
<dbReference type="EMBL" id="PDCK01000040">
    <property type="protein sequence ID" value="PRQ50554.1"/>
    <property type="molecule type" value="Genomic_DNA"/>
</dbReference>
<gene>
    <name evidence="2" type="ORF">RchiOBHm_Chr2g0134511</name>
</gene>
<accession>A0A2P6RVV2</accession>